<sequence>MSGPNKGPLADVRVADLSSVLFGPYCTQLLGDLGAEVIKVESLDGDALRSAGVAHHPGMAGSFVNTNRNKRSLAVDLKTREGREVLDRLLARSDVLVTNIRRKPLAQLGLDHASLAPRFPSLIHCSATGYGQGGPYEDDPAFDDTTQAMCGLASLQTAFCGEPRYVASAVADKISGLTLALAVVAAIRHRDVTGQAQSVDVSMYETMVAFTMLEHLSGAAFDPPAGPMVYPRTTSPHRRPYRTRDGYLSVMPYTDRHWASFFRTIGQPGLAHDARFSSMATRTANIDELYGLLAQEMEQHTSDWWLKTLKANDIPAVKVQTPQDLLNDRHLLDTGFIRRDPHPTEGTVVGFESPMRFGQSPAQLTRLAPNLGEHSAEILAELGYNQSDIDAFSGRGIIKQFSA</sequence>
<dbReference type="InterPro" id="IPR003673">
    <property type="entry name" value="CoA-Trfase_fam_III"/>
</dbReference>
<dbReference type="GO" id="GO:0008410">
    <property type="term" value="F:CoA-transferase activity"/>
    <property type="evidence" value="ECO:0007669"/>
    <property type="project" value="TreeGrafter"/>
</dbReference>
<dbReference type="Gene3D" id="3.30.1540.10">
    <property type="entry name" value="formyl-coa transferase, domain 3"/>
    <property type="match status" value="1"/>
</dbReference>
<dbReference type="Proteomes" id="UP000216225">
    <property type="component" value="Unassembled WGS sequence"/>
</dbReference>
<dbReference type="RefSeq" id="WP_094435857.1">
    <property type="nucleotide sequence ID" value="NZ_NKDB02000001.1"/>
</dbReference>
<accession>A0A3R7H4E0</accession>
<comment type="caution">
    <text evidence="2">The sequence shown here is derived from an EMBL/GenBank/DDBJ whole genome shotgun (WGS) entry which is preliminary data.</text>
</comment>
<dbReference type="EMBL" id="NKDB02000001">
    <property type="protein sequence ID" value="RKJ99196.1"/>
    <property type="molecule type" value="Genomic_DNA"/>
</dbReference>
<dbReference type="InterPro" id="IPR023606">
    <property type="entry name" value="CoA-Trfase_III_dom_1_sf"/>
</dbReference>
<evidence type="ECO:0000256" key="1">
    <source>
        <dbReference type="ARBA" id="ARBA00022679"/>
    </source>
</evidence>
<dbReference type="AlphaFoldDB" id="A0A3R7H4E0"/>
<dbReference type="SUPFAM" id="SSF89796">
    <property type="entry name" value="CoA-transferase family III (CaiB/BaiF)"/>
    <property type="match status" value="1"/>
</dbReference>
<name>A0A3R7H4E0_9BURK</name>
<dbReference type="Pfam" id="PF02515">
    <property type="entry name" value="CoA_transf_3"/>
    <property type="match status" value="1"/>
</dbReference>
<gene>
    <name evidence="2" type="ORF">CE154_005500</name>
</gene>
<dbReference type="Gene3D" id="3.40.50.10540">
    <property type="entry name" value="Crotonobetainyl-coa:carnitine coa-transferase, domain 1"/>
    <property type="match status" value="1"/>
</dbReference>
<keyword evidence="1 2" id="KW-0808">Transferase</keyword>
<protein>
    <submittedName>
        <fullName evidence="2">CoA transferase</fullName>
    </submittedName>
</protein>
<dbReference type="InterPro" id="IPR050483">
    <property type="entry name" value="CoA-transferase_III_domain"/>
</dbReference>
<reference evidence="2 3" key="1">
    <citation type="submission" date="2018-09" db="EMBL/GenBank/DDBJ databases">
        <title>Genome comparison of Alicycliphilus sp. BQ1, a polyurethanolytic bacterium, with its closest phylogenetic relatives Alicycliphilus denitrificans BC and K601, unable to attack polyurethane.</title>
        <authorList>
            <person name="Loza-Tavera H."/>
            <person name="Lozano L."/>
            <person name="Cevallos M."/>
            <person name="Maya-Lucas O."/>
            <person name="Garcia-Mena J."/>
            <person name="Hernandez J."/>
        </authorList>
    </citation>
    <scope>NUCLEOTIDE SEQUENCE [LARGE SCALE GENOMIC DNA]</scope>
    <source>
        <strain evidence="2 3">BQ1</strain>
    </source>
</reference>
<evidence type="ECO:0000313" key="3">
    <source>
        <dbReference type="Proteomes" id="UP000216225"/>
    </source>
</evidence>
<organism evidence="2 3">
    <name type="scientific">Alicycliphilus denitrificans</name>
    <dbReference type="NCBI Taxonomy" id="179636"/>
    <lineage>
        <taxon>Bacteria</taxon>
        <taxon>Pseudomonadati</taxon>
        <taxon>Pseudomonadota</taxon>
        <taxon>Betaproteobacteria</taxon>
        <taxon>Burkholderiales</taxon>
        <taxon>Comamonadaceae</taxon>
        <taxon>Alicycliphilus</taxon>
    </lineage>
</organism>
<proteinExistence type="predicted"/>
<dbReference type="InterPro" id="IPR044855">
    <property type="entry name" value="CoA-Trfase_III_dom3_sf"/>
</dbReference>
<evidence type="ECO:0000313" key="2">
    <source>
        <dbReference type="EMBL" id="RKJ99196.1"/>
    </source>
</evidence>
<dbReference type="PANTHER" id="PTHR48207">
    <property type="entry name" value="SUCCINATE--HYDROXYMETHYLGLUTARATE COA-TRANSFERASE"/>
    <property type="match status" value="1"/>
</dbReference>
<dbReference type="PANTHER" id="PTHR48207:SF4">
    <property type="entry name" value="BLL6097 PROTEIN"/>
    <property type="match status" value="1"/>
</dbReference>